<evidence type="ECO:0008006" key="3">
    <source>
        <dbReference type="Google" id="ProtNLM"/>
    </source>
</evidence>
<dbReference type="Proteomes" id="UP000054538">
    <property type="component" value="Unassembled WGS sequence"/>
</dbReference>
<reference evidence="1 2" key="1">
    <citation type="submission" date="2014-04" db="EMBL/GenBank/DDBJ databases">
        <authorList>
            <consortium name="DOE Joint Genome Institute"/>
            <person name="Kuo A."/>
            <person name="Kohler A."/>
            <person name="Jargeat P."/>
            <person name="Nagy L.G."/>
            <person name="Floudas D."/>
            <person name="Copeland A."/>
            <person name="Barry K.W."/>
            <person name="Cichocki N."/>
            <person name="Veneault-Fourrey C."/>
            <person name="LaButti K."/>
            <person name="Lindquist E.A."/>
            <person name="Lipzen A."/>
            <person name="Lundell T."/>
            <person name="Morin E."/>
            <person name="Murat C."/>
            <person name="Sun H."/>
            <person name="Tunlid A."/>
            <person name="Henrissat B."/>
            <person name="Grigoriev I.V."/>
            <person name="Hibbett D.S."/>
            <person name="Martin F."/>
            <person name="Nordberg H.P."/>
            <person name="Cantor M.N."/>
            <person name="Hua S.X."/>
        </authorList>
    </citation>
    <scope>NUCLEOTIDE SEQUENCE [LARGE SCALE GENOMIC DNA]</scope>
    <source>
        <strain evidence="1 2">Ve08.2h10</strain>
    </source>
</reference>
<feature type="non-terminal residue" evidence="1">
    <location>
        <position position="1"/>
    </location>
</feature>
<protein>
    <recommendedName>
        <fullName evidence="3">Myb/SANT-like domain-containing protein</fullName>
    </recommendedName>
</protein>
<dbReference type="AlphaFoldDB" id="A0A0D0CY90"/>
<dbReference type="InParanoid" id="A0A0D0CY90"/>
<sequence>MIQDEPSPGTTSGKTNWVSGEVLVLVNYLHEHHVEQGDASNFKLSTYALAALAIAPFHKIGPIRTGPMCKMKWTALKWIYNAIETYHGWSGFHWDHDHGGKIEGEAAQAVWNEYISRKACHTSIKYGNDVLRPFHKNGWEFYEQIHDIFPSGGTQGAN</sequence>
<name>A0A0D0CY90_9AGAM</name>
<dbReference type="OrthoDB" id="2668854at2759"/>
<dbReference type="EMBL" id="KN825984">
    <property type="protein sequence ID" value="KIK80573.1"/>
    <property type="molecule type" value="Genomic_DNA"/>
</dbReference>
<keyword evidence="2" id="KW-1185">Reference proteome</keyword>
<organism evidence="1 2">
    <name type="scientific">Paxillus rubicundulus Ve08.2h10</name>
    <dbReference type="NCBI Taxonomy" id="930991"/>
    <lineage>
        <taxon>Eukaryota</taxon>
        <taxon>Fungi</taxon>
        <taxon>Dikarya</taxon>
        <taxon>Basidiomycota</taxon>
        <taxon>Agaricomycotina</taxon>
        <taxon>Agaricomycetes</taxon>
        <taxon>Agaricomycetidae</taxon>
        <taxon>Boletales</taxon>
        <taxon>Paxilineae</taxon>
        <taxon>Paxillaceae</taxon>
        <taxon>Paxillus</taxon>
    </lineage>
</organism>
<evidence type="ECO:0000313" key="2">
    <source>
        <dbReference type="Proteomes" id="UP000054538"/>
    </source>
</evidence>
<reference evidence="2" key="2">
    <citation type="submission" date="2015-01" db="EMBL/GenBank/DDBJ databases">
        <title>Evolutionary Origins and Diversification of the Mycorrhizal Mutualists.</title>
        <authorList>
            <consortium name="DOE Joint Genome Institute"/>
            <consortium name="Mycorrhizal Genomics Consortium"/>
            <person name="Kohler A."/>
            <person name="Kuo A."/>
            <person name="Nagy L.G."/>
            <person name="Floudas D."/>
            <person name="Copeland A."/>
            <person name="Barry K.W."/>
            <person name="Cichocki N."/>
            <person name="Veneault-Fourrey C."/>
            <person name="LaButti K."/>
            <person name="Lindquist E.A."/>
            <person name="Lipzen A."/>
            <person name="Lundell T."/>
            <person name="Morin E."/>
            <person name="Murat C."/>
            <person name="Riley R."/>
            <person name="Ohm R."/>
            <person name="Sun H."/>
            <person name="Tunlid A."/>
            <person name="Henrissat B."/>
            <person name="Grigoriev I.V."/>
            <person name="Hibbett D.S."/>
            <person name="Martin F."/>
        </authorList>
    </citation>
    <scope>NUCLEOTIDE SEQUENCE [LARGE SCALE GENOMIC DNA]</scope>
    <source>
        <strain evidence="2">Ve08.2h10</strain>
    </source>
</reference>
<proteinExistence type="predicted"/>
<evidence type="ECO:0000313" key="1">
    <source>
        <dbReference type="EMBL" id="KIK80573.1"/>
    </source>
</evidence>
<gene>
    <name evidence="1" type="ORF">PAXRUDRAFT_158287</name>
</gene>
<dbReference type="HOGENOM" id="CLU_082499_5_1_1"/>
<accession>A0A0D0CY90</accession>